<sequence length="106" mass="12330">MDSRTSPNYSSSRSSTDEKIPTKTEWVRFQPIDITKRLPNFDIDPRNVVSGTRRRKNLDYHVSNLTGMQVTVKRSSKNTLEKRSSIFLWNPESAGNSQQNWKDIQK</sequence>
<comment type="caution">
    <text evidence="2">The sequence shown here is derived from an EMBL/GenBank/DDBJ whole genome shotgun (WGS) entry which is preliminary data.</text>
</comment>
<feature type="region of interest" description="Disordered" evidence="1">
    <location>
        <begin position="1"/>
        <end position="22"/>
    </location>
</feature>
<protein>
    <submittedName>
        <fullName evidence="2">Uncharacterized protein</fullName>
    </submittedName>
</protein>
<evidence type="ECO:0000313" key="2">
    <source>
        <dbReference type="EMBL" id="KAF0977680.1"/>
    </source>
</evidence>
<accession>A0A6A5BVB2</accession>
<feature type="compositionally biased region" description="Low complexity" evidence="1">
    <location>
        <begin position="1"/>
        <end position="14"/>
    </location>
</feature>
<dbReference type="Proteomes" id="UP000444721">
    <property type="component" value="Unassembled WGS sequence"/>
</dbReference>
<evidence type="ECO:0000256" key="1">
    <source>
        <dbReference type="SAM" id="MobiDB-lite"/>
    </source>
</evidence>
<dbReference type="VEuPathDB" id="AmoebaDB:NF0119710"/>
<dbReference type="RefSeq" id="XP_044562393.1">
    <property type="nucleotide sequence ID" value="XM_044706259.1"/>
</dbReference>
<dbReference type="VEuPathDB" id="AmoebaDB:NfTy_058250"/>
<evidence type="ECO:0000313" key="3">
    <source>
        <dbReference type="Proteomes" id="UP000444721"/>
    </source>
</evidence>
<dbReference type="AlphaFoldDB" id="A0A6A5BVB2"/>
<gene>
    <name evidence="2" type="ORF">FDP41_003002</name>
</gene>
<keyword evidence="3" id="KW-1185">Reference proteome</keyword>
<name>A0A6A5BVB2_NAEFO</name>
<organism evidence="2 3">
    <name type="scientific">Naegleria fowleri</name>
    <name type="common">Brain eating amoeba</name>
    <dbReference type="NCBI Taxonomy" id="5763"/>
    <lineage>
        <taxon>Eukaryota</taxon>
        <taxon>Discoba</taxon>
        <taxon>Heterolobosea</taxon>
        <taxon>Tetramitia</taxon>
        <taxon>Eutetramitia</taxon>
        <taxon>Vahlkampfiidae</taxon>
        <taxon>Naegleria</taxon>
    </lineage>
</organism>
<proteinExistence type="predicted"/>
<dbReference type="VEuPathDB" id="AmoebaDB:FDP41_003002"/>
<dbReference type="EMBL" id="VFQX01000033">
    <property type="protein sequence ID" value="KAF0977680.1"/>
    <property type="molecule type" value="Genomic_DNA"/>
</dbReference>
<dbReference type="GeneID" id="68110220"/>
<reference evidence="2 3" key="1">
    <citation type="journal article" date="2019" name="Sci. Rep.">
        <title>Nanopore sequencing improves the draft genome of the human pathogenic amoeba Naegleria fowleri.</title>
        <authorList>
            <person name="Liechti N."/>
            <person name="Schurch N."/>
            <person name="Bruggmann R."/>
            <person name="Wittwer M."/>
        </authorList>
    </citation>
    <scope>NUCLEOTIDE SEQUENCE [LARGE SCALE GENOMIC DNA]</scope>
    <source>
        <strain evidence="2 3">ATCC 30894</strain>
    </source>
</reference>